<feature type="site" description="Interaction with DNA substrate" evidence="11">
    <location>
        <position position="311"/>
    </location>
</feature>
<dbReference type="GO" id="GO:0008270">
    <property type="term" value="F:zinc ion binding"/>
    <property type="evidence" value="ECO:0007669"/>
    <property type="project" value="UniProtKB-KW"/>
</dbReference>
<keyword evidence="7 10" id="KW-0460">Magnesium</keyword>
<dbReference type="PROSITE" id="PS51999">
    <property type="entry name" value="ZF_GRF"/>
    <property type="match status" value="1"/>
</dbReference>
<feature type="compositionally biased region" description="Polar residues" evidence="13">
    <location>
        <begin position="497"/>
        <end position="512"/>
    </location>
</feature>
<dbReference type="InterPro" id="IPR010666">
    <property type="entry name" value="Znf_GRF"/>
</dbReference>
<feature type="compositionally biased region" description="Low complexity" evidence="13">
    <location>
        <begin position="462"/>
        <end position="475"/>
    </location>
</feature>
<feature type="binding site" evidence="10">
    <location>
        <position position="311"/>
    </location>
    <ligand>
        <name>Mg(2+)</name>
        <dbReference type="ChEBI" id="CHEBI:18420"/>
        <label>1</label>
    </ligand>
</feature>
<dbReference type="AlphaFoldDB" id="A0AAD7B7Z3"/>
<feature type="binding site" evidence="10">
    <location>
        <position position="198"/>
    </location>
    <ligand>
        <name>Mg(2+)</name>
        <dbReference type="ChEBI" id="CHEBI:18420"/>
        <label>1</label>
    </ligand>
</feature>
<evidence type="ECO:0000256" key="13">
    <source>
        <dbReference type="SAM" id="MobiDB-lite"/>
    </source>
</evidence>
<evidence type="ECO:0000256" key="6">
    <source>
        <dbReference type="ARBA" id="ARBA00022833"/>
    </source>
</evidence>
<dbReference type="Gene3D" id="3.60.10.10">
    <property type="entry name" value="Endonuclease/exonuclease/phosphatase"/>
    <property type="match status" value="1"/>
</dbReference>
<evidence type="ECO:0000313" key="16">
    <source>
        <dbReference type="Proteomes" id="UP001221142"/>
    </source>
</evidence>
<dbReference type="GO" id="GO:0008081">
    <property type="term" value="F:phosphoric diester hydrolase activity"/>
    <property type="evidence" value="ECO:0007669"/>
    <property type="project" value="TreeGrafter"/>
</dbReference>
<evidence type="ECO:0000256" key="8">
    <source>
        <dbReference type="ARBA" id="ARBA00023242"/>
    </source>
</evidence>
<evidence type="ECO:0000256" key="9">
    <source>
        <dbReference type="PIRSR" id="PIRSR604808-1"/>
    </source>
</evidence>
<feature type="active site" description="Proton acceptor" evidence="9">
    <location>
        <position position="311"/>
    </location>
</feature>
<feature type="region of interest" description="Disordered" evidence="13">
    <location>
        <begin position="373"/>
        <end position="482"/>
    </location>
</feature>
<evidence type="ECO:0000256" key="11">
    <source>
        <dbReference type="PIRSR" id="PIRSR604808-3"/>
    </source>
</evidence>
<accession>A0AAD7B7Z3</accession>
<feature type="binding site" evidence="10">
    <location>
        <position position="310"/>
    </location>
    <ligand>
        <name>Mg(2+)</name>
        <dbReference type="ChEBI" id="CHEBI:18420"/>
        <label>1</label>
    </ligand>
</feature>
<comment type="caution">
    <text evidence="15">The sequence shown here is derived from an EMBL/GenBank/DDBJ whole genome shotgun (WGS) entry which is preliminary data.</text>
</comment>
<feature type="active site" evidence="9">
    <location>
        <position position="155"/>
    </location>
</feature>
<comment type="similarity">
    <text evidence="1">Belongs to the DNA repair enzymes AP/ExoA family.</text>
</comment>
<feature type="compositionally biased region" description="Low complexity" evidence="13">
    <location>
        <begin position="396"/>
        <end position="406"/>
    </location>
</feature>
<dbReference type="Pfam" id="PF06839">
    <property type="entry name" value="Zn_ribbon_GRF"/>
    <property type="match status" value="1"/>
</dbReference>
<keyword evidence="15" id="KW-0540">Nuclease</keyword>
<proteinExistence type="inferred from homology"/>
<organism evidence="15 16">
    <name type="scientific">Roridomyces roridus</name>
    <dbReference type="NCBI Taxonomy" id="1738132"/>
    <lineage>
        <taxon>Eukaryota</taxon>
        <taxon>Fungi</taxon>
        <taxon>Dikarya</taxon>
        <taxon>Basidiomycota</taxon>
        <taxon>Agaricomycotina</taxon>
        <taxon>Agaricomycetes</taxon>
        <taxon>Agaricomycetidae</taxon>
        <taxon>Agaricales</taxon>
        <taxon>Marasmiineae</taxon>
        <taxon>Mycenaceae</taxon>
        <taxon>Roridomyces</taxon>
    </lineage>
</organism>
<evidence type="ECO:0000313" key="15">
    <source>
        <dbReference type="EMBL" id="KAJ7612990.1"/>
    </source>
</evidence>
<protein>
    <recommendedName>
        <fullName evidence="2">DNA-(apurinic or apyrimidinic site) endonuclease 2</fullName>
    </recommendedName>
</protein>
<feature type="binding site" evidence="10">
    <location>
        <position position="7"/>
    </location>
    <ligand>
        <name>Mg(2+)</name>
        <dbReference type="ChEBI" id="CHEBI:18420"/>
        <label>1</label>
    </ligand>
</feature>
<dbReference type="EMBL" id="JARKIF010000029">
    <property type="protein sequence ID" value="KAJ7612990.1"/>
    <property type="molecule type" value="Genomic_DNA"/>
</dbReference>
<evidence type="ECO:0000256" key="4">
    <source>
        <dbReference type="ARBA" id="ARBA00022771"/>
    </source>
</evidence>
<dbReference type="GO" id="GO:0005634">
    <property type="term" value="C:nucleus"/>
    <property type="evidence" value="ECO:0007669"/>
    <property type="project" value="TreeGrafter"/>
</dbReference>
<reference evidence="15" key="1">
    <citation type="submission" date="2023-03" db="EMBL/GenBank/DDBJ databases">
        <title>Massive genome expansion in bonnet fungi (Mycena s.s.) driven by repeated elements and novel gene families across ecological guilds.</title>
        <authorList>
            <consortium name="Lawrence Berkeley National Laboratory"/>
            <person name="Harder C.B."/>
            <person name="Miyauchi S."/>
            <person name="Viragh M."/>
            <person name="Kuo A."/>
            <person name="Thoen E."/>
            <person name="Andreopoulos B."/>
            <person name="Lu D."/>
            <person name="Skrede I."/>
            <person name="Drula E."/>
            <person name="Henrissat B."/>
            <person name="Morin E."/>
            <person name="Kohler A."/>
            <person name="Barry K."/>
            <person name="LaButti K."/>
            <person name="Morin E."/>
            <person name="Salamov A."/>
            <person name="Lipzen A."/>
            <person name="Mereny Z."/>
            <person name="Hegedus B."/>
            <person name="Baldrian P."/>
            <person name="Stursova M."/>
            <person name="Weitz H."/>
            <person name="Taylor A."/>
            <person name="Grigoriev I.V."/>
            <person name="Nagy L.G."/>
            <person name="Martin F."/>
            <person name="Kauserud H."/>
        </authorList>
    </citation>
    <scope>NUCLEOTIDE SEQUENCE</scope>
    <source>
        <strain evidence="15">9284</strain>
    </source>
</reference>
<keyword evidence="5" id="KW-0378">Hydrolase</keyword>
<dbReference type="CDD" id="cd09088">
    <property type="entry name" value="Ape2-like_AP-endo"/>
    <property type="match status" value="1"/>
</dbReference>
<keyword evidence="6" id="KW-0862">Zinc</keyword>
<dbReference type="Pfam" id="PF03372">
    <property type="entry name" value="Exo_endo_phos"/>
    <property type="match status" value="1"/>
</dbReference>
<dbReference type="Proteomes" id="UP001221142">
    <property type="component" value="Unassembled WGS sequence"/>
</dbReference>
<dbReference type="GO" id="GO:0003906">
    <property type="term" value="F:DNA-(apurinic or apyrimidinic site) endonuclease activity"/>
    <property type="evidence" value="ECO:0007669"/>
    <property type="project" value="TreeGrafter"/>
</dbReference>
<dbReference type="PANTHER" id="PTHR22748">
    <property type="entry name" value="AP ENDONUCLEASE"/>
    <property type="match status" value="1"/>
</dbReference>
<evidence type="ECO:0000256" key="3">
    <source>
        <dbReference type="ARBA" id="ARBA00022723"/>
    </source>
</evidence>
<evidence type="ECO:0000256" key="12">
    <source>
        <dbReference type="PROSITE-ProRule" id="PRU01343"/>
    </source>
</evidence>
<keyword evidence="16" id="KW-1185">Reference proteome</keyword>
<name>A0AAD7B7Z3_9AGAR</name>
<gene>
    <name evidence="15" type="ORF">FB45DRAFT_938737</name>
</gene>
<feature type="active site" description="Proton donor/acceptor" evidence="9">
    <location>
        <position position="196"/>
    </location>
</feature>
<feature type="region of interest" description="Disordered" evidence="13">
    <location>
        <begin position="497"/>
        <end position="519"/>
    </location>
</feature>
<evidence type="ECO:0000256" key="7">
    <source>
        <dbReference type="ARBA" id="ARBA00022842"/>
    </source>
</evidence>
<dbReference type="InterPro" id="IPR036691">
    <property type="entry name" value="Endo/exonu/phosph_ase_sf"/>
</dbReference>
<evidence type="ECO:0000256" key="1">
    <source>
        <dbReference type="ARBA" id="ARBA00007092"/>
    </source>
</evidence>
<dbReference type="PANTHER" id="PTHR22748:SF4">
    <property type="entry name" value="DNA-(APURINIC OR APYRIMIDINIC SITE) ENDONUCLEASE 2"/>
    <property type="match status" value="1"/>
</dbReference>
<dbReference type="InterPro" id="IPR004808">
    <property type="entry name" value="AP_endonuc_1"/>
</dbReference>
<keyword evidence="3 10" id="KW-0479">Metal-binding</keyword>
<evidence type="ECO:0000256" key="5">
    <source>
        <dbReference type="ARBA" id="ARBA00022801"/>
    </source>
</evidence>
<evidence type="ECO:0000256" key="2">
    <source>
        <dbReference type="ARBA" id="ARBA00013541"/>
    </source>
</evidence>
<evidence type="ECO:0000259" key="14">
    <source>
        <dbReference type="PROSITE" id="PS51999"/>
    </source>
</evidence>
<keyword evidence="10" id="KW-0464">Manganese</keyword>
<feature type="binding site" evidence="10">
    <location>
        <position position="42"/>
    </location>
    <ligand>
        <name>Mg(2+)</name>
        <dbReference type="ChEBI" id="CHEBI:18420"/>
        <label>1</label>
    </ligand>
</feature>
<dbReference type="GO" id="GO:0008311">
    <property type="term" value="F:double-stranded DNA 3'-5' DNA exonuclease activity"/>
    <property type="evidence" value="ECO:0007669"/>
    <property type="project" value="TreeGrafter"/>
</dbReference>
<sequence>MRILTWNINGVRTIPQYHPWNTMKTHDDILNLLQADIICFQEMKTARQNLPKAVGLPASYHSFFSFPLQKNGYSGVAVYARTNSLLRPLKAEEGLSGVLQPKPPLGPEERVSRREAYPDQVLDDTSELDLDFPALDSEGRALVIDFGLFVLINLYCPNDGGDEERFRYKMDFHRALEARVRGLVEIEHREVLVVGDLNACAGVVDHAEGSILVARAEAEGVSGEDAFYSLGAHRWLRDWLVSDEPGNKGCLVDVVRRFWPERKGMYTCWNTKISARESNYGTRIDYILATPGLLPWFKAANIQPEIKGSDHCPVFVDLHDEITDANGVVVKLRDVVAHPGGEPPRIAAKFWDEYKQRKLDAFFGKKVVGTSPVVQPPSQSPLSVPAATEDRPVAPAPSFAAAVDSPKPIVKRKSSTLQDPPVASSSSKKLKKDKDSANLKPKPKAKKGQTSLASLFLAGGTQQKSQSQASSSSSSNDPAAVAADTLDADYKFALSLSQESDGASGSSQTQGKGKTKNKHAWTSLLAPIQPPRCLVHGEPAKELTVNKPGPNKGKMFFVCARPVGPGYDRGRAERPREEVDPQWKCDFFKWSSEVRLEMKRKESESGGGDSIG</sequence>
<comment type="cofactor">
    <cofactor evidence="10">
        <name>Mg(2+)</name>
        <dbReference type="ChEBI" id="CHEBI:18420"/>
    </cofactor>
    <cofactor evidence="10">
        <name>Mn(2+)</name>
        <dbReference type="ChEBI" id="CHEBI:29035"/>
    </cofactor>
    <text evidence="10">Probably binds two magnesium or manganese ions per subunit.</text>
</comment>
<keyword evidence="8" id="KW-0539">Nucleus</keyword>
<feature type="binding site" evidence="10">
    <location>
        <position position="196"/>
    </location>
    <ligand>
        <name>Mg(2+)</name>
        <dbReference type="ChEBI" id="CHEBI:18420"/>
        <label>1</label>
    </ligand>
</feature>
<keyword evidence="4 12" id="KW-0863">Zinc-finger</keyword>
<dbReference type="PROSITE" id="PS51435">
    <property type="entry name" value="AP_NUCLEASE_F1_4"/>
    <property type="match status" value="1"/>
</dbReference>
<dbReference type="InterPro" id="IPR005135">
    <property type="entry name" value="Endo/exonuclease/phosphatase"/>
</dbReference>
<keyword evidence="15" id="KW-0255">Endonuclease</keyword>
<evidence type="ECO:0000256" key="10">
    <source>
        <dbReference type="PIRSR" id="PIRSR604808-2"/>
    </source>
</evidence>
<dbReference type="SUPFAM" id="SSF56219">
    <property type="entry name" value="DNase I-like"/>
    <property type="match status" value="1"/>
</dbReference>
<feature type="site" description="Important for catalytic activity" evidence="11">
    <location>
        <position position="285"/>
    </location>
</feature>
<feature type="site" description="Transition state stabilizer" evidence="11">
    <location>
        <position position="198"/>
    </location>
</feature>
<feature type="domain" description="GRF-type" evidence="14">
    <location>
        <begin position="533"/>
        <end position="594"/>
    </location>
</feature>
<dbReference type="GO" id="GO:0006284">
    <property type="term" value="P:base-excision repair"/>
    <property type="evidence" value="ECO:0007669"/>
    <property type="project" value="TreeGrafter"/>
</dbReference>